<reference evidence="4 5" key="1">
    <citation type="submission" date="2020-10" db="EMBL/GenBank/DDBJ databases">
        <title>Myceligenerans pegani sp. nov., an endophytic actinomycete isolated from Peganum harmala L. in Xinjiang, China.</title>
        <authorList>
            <person name="Xin L."/>
        </authorList>
    </citation>
    <scope>NUCLEOTIDE SEQUENCE [LARGE SCALE GENOMIC DNA]</scope>
    <source>
        <strain evidence="4 5">TRM65318</strain>
    </source>
</reference>
<evidence type="ECO:0000313" key="4">
    <source>
        <dbReference type="EMBL" id="MBE1874659.1"/>
    </source>
</evidence>
<keyword evidence="1" id="KW-1277">Toxin-antitoxin system</keyword>
<organism evidence="4 5">
    <name type="scientific">Myceligenerans pegani</name>
    <dbReference type="NCBI Taxonomy" id="2776917"/>
    <lineage>
        <taxon>Bacteria</taxon>
        <taxon>Bacillati</taxon>
        <taxon>Actinomycetota</taxon>
        <taxon>Actinomycetes</taxon>
        <taxon>Micrococcales</taxon>
        <taxon>Promicromonosporaceae</taxon>
        <taxon>Myceligenerans</taxon>
    </lineage>
</organism>
<proteinExistence type="predicted"/>
<keyword evidence="5" id="KW-1185">Reference proteome</keyword>
<evidence type="ECO:0000313" key="5">
    <source>
        <dbReference type="Proteomes" id="UP000625527"/>
    </source>
</evidence>
<name>A0ABR9MUP2_9MICO</name>
<dbReference type="InterPro" id="IPR008201">
    <property type="entry name" value="HepT-like"/>
</dbReference>
<accession>A0ABR9MUP2</accession>
<dbReference type="Pfam" id="PF01934">
    <property type="entry name" value="HepT-like"/>
    <property type="match status" value="1"/>
</dbReference>
<comment type="caution">
    <text evidence="4">The sequence shown here is derived from an EMBL/GenBank/DDBJ whole genome shotgun (WGS) entry which is preliminary data.</text>
</comment>
<keyword evidence="2" id="KW-0540">Nuclease</keyword>
<dbReference type="Proteomes" id="UP000625527">
    <property type="component" value="Unassembled WGS sequence"/>
</dbReference>
<evidence type="ECO:0000256" key="1">
    <source>
        <dbReference type="ARBA" id="ARBA00022649"/>
    </source>
</evidence>
<protein>
    <submittedName>
        <fullName evidence="4">DUF86 domain-containing protein</fullName>
    </submittedName>
</protein>
<dbReference type="EMBL" id="JADAQT010000044">
    <property type="protein sequence ID" value="MBE1874659.1"/>
    <property type="molecule type" value="Genomic_DNA"/>
</dbReference>
<evidence type="ECO:0000256" key="2">
    <source>
        <dbReference type="ARBA" id="ARBA00022722"/>
    </source>
</evidence>
<keyword evidence="3" id="KW-0378">Hydrolase</keyword>
<sequence>MLAAEAVAIRLGESINRMDKNFLGDHGHLGLRPILSARHVIAHGYDIIDHEVLWDAYTNDLPPIASAVRRLLDVPEPESATAATLPTS</sequence>
<evidence type="ECO:0000256" key="3">
    <source>
        <dbReference type="ARBA" id="ARBA00022801"/>
    </source>
</evidence>
<gene>
    <name evidence="4" type="ORF">IHE71_02920</name>
</gene>